<organism evidence="1 2">
    <name type="scientific">Paraburkholderia diazotrophica</name>
    <dbReference type="NCBI Taxonomy" id="667676"/>
    <lineage>
        <taxon>Bacteria</taxon>
        <taxon>Pseudomonadati</taxon>
        <taxon>Pseudomonadota</taxon>
        <taxon>Betaproteobacteria</taxon>
        <taxon>Burkholderiales</taxon>
        <taxon>Burkholderiaceae</taxon>
        <taxon>Paraburkholderia</taxon>
    </lineage>
</organism>
<name>A0A1H7CNH0_9BURK</name>
<proteinExistence type="predicted"/>
<dbReference type="STRING" id="667676.SAMN05192539_102173"/>
<gene>
    <name evidence="1" type="ORF">SAMN05192539_102173</name>
</gene>
<dbReference type="Proteomes" id="UP000198866">
    <property type="component" value="Unassembled WGS sequence"/>
</dbReference>
<dbReference type="RefSeq" id="WP_143062304.1">
    <property type="nucleotide sequence ID" value="NZ_FNYE01000021.1"/>
</dbReference>
<accession>A0A1H7CNH0</accession>
<dbReference type="EMBL" id="FNYE01000021">
    <property type="protein sequence ID" value="SEJ87315.1"/>
    <property type="molecule type" value="Genomic_DNA"/>
</dbReference>
<evidence type="ECO:0000313" key="1">
    <source>
        <dbReference type="EMBL" id="SEJ87315.1"/>
    </source>
</evidence>
<sequence length="106" mass="12425">MKDEKEVTFSEASGLVGRFFHVMHGRRIRYQGRVVAQIDATRYLCQFYEFLLGQPNTLHVFNLDDMVWKDGEGAASFQFYDDAEHWRNWFEHCRERDASATAGEPS</sequence>
<evidence type="ECO:0000313" key="2">
    <source>
        <dbReference type="Proteomes" id="UP000198866"/>
    </source>
</evidence>
<protein>
    <submittedName>
        <fullName evidence="1">Uncharacterized protein</fullName>
    </submittedName>
</protein>
<reference evidence="2" key="1">
    <citation type="submission" date="2016-10" db="EMBL/GenBank/DDBJ databases">
        <authorList>
            <person name="Varghese N."/>
            <person name="Submissions S."/>
        </authorList>
    </citation>
    <scope>NUCLEOTIDE SEQUENCE [LARGE SCALE GENOMIC DNA]</scope>
    <source>
        <strain evidence="2">LMG 26031</strain>
    </source>
</reference>
<dbReference type="AlphaFoldDB" id="A0A1H7CNH0"/>
<keyword evidence="2" id="KW-1185">Reference proteome</keyword>